<feature type="transmembrane region" description="Helical" evidence="9">
    <location>
        <begin position="913"/>
        <end position="934"/>
    </location>
</feature>
<evidence type="ECO:0000256" key="7">
    <source>
        <dbReference type="ARBA" id="ARBA00023180"/>
    </source>
</evidence>
<dbReference type="InterPro" id="IPR028082">
    <property type="entry name" value="Peripla_BP_I"/>
</dbReference>
<name>A0A812RN04_9DINO</name>
<keyword evidence="6" id="KW-0675">Receptor</keyword>
<evidence type="ECO:0000256" key="5">
    <source>
        <dbReference type="ARBA" id="ARBA00023136"/>
    </source>
</evidence>
<dbReference type="InterPro" id="IPR009030">
    <property type="entry name" value="Growth_fac_rcpt_cys_sf"/>
</dbReference>
<dbReference type="Gene3D" id="3.40.50.2300">
    <property type="match status" value="2"/>
</dbReference>
<evidence type="ECO:0000256" key="6">
    <source>
        <dbReference type="ARBA" id="ARBA00023170"/>
    </source>
</evidence>
<feature type="domain" description="Receptor ligand binding region" evidence="10">
    <location>
        <begin position="2"/>
        <end position="322"/>
    </location>
</feature>
<dbReference type="Proteomes" id="UP000604046">
    <property type="component" value="Unassembled WGS sequence"/>
</dbReference>
<feature type="transmembrane region" description="Helical" evidence="9">
    <location>
        <begin position="806"/>
        <end position="826"/>
    </location>
</feature>
<feature type="non-terminal residue" evidence="12">
    <location>
        <position position="1060"/>
    </location>
</feature>
<dbReference type="OrthoDB" id="347037at2759"/>
<comment type="subcellular location">
    <subcellularLocation>
        <location evidence="1">Membrane</location>
    </subcellularLocation>
</comment>
<keyword evidence="8" id="KW-0807">Transducer</keyword>
<evidence type="ECO:0000313" key="12">
    <source>
        <dbReference type="EMBL" id="CAE7446242.1"/>
    </source>
</evidence>
<dbReference type="InterPro" id="IPR002455">
    <property type="entry name" value="GPCR3_GABA-B"/>
</dbReference>
<keyword evidence="2 9" id="KW-0812">Transmembrane</keyword>
<evidence type="ECO:0000256" key="9">
    <source>
        <dbReference type="SAM" id="Phobius"/>
    </source>
</evidence>
<feature type="transmembrane region" description="Helical" evidence="9">
    <location>
        <begin position="857"/>
        <end position="877"/>
    </location>
</feature>
<keyword evidence="3 9" id="KW-1133">Transmembrane helix</keyword>
<reference evidence="12" key="1">
    <citation type="submission" date="2021-02" db="EMBL/GenBank/DDBJ databases">
        <authorList>
            <person name="Dougan E. K."/>
            <person name="Rhodes N."/>
            <person name="Thang M."/>
            <person name="Chan C."/>
        </authorList>
    </citation>
    <scope>NUCLEOTIDE SEQUENCE</scope>
</reference>
<dbReference type="InterPro" id="IPR011641">
    <property type="entry name" value="Tyr-kin_ephrin_A/B_rcpt-like"/>
</dbReference>
<feature type="transmembrane region" description="Helical" evidence="9">
    <location>
        <begin position="718"/>
        <end position="738"/>
    </location>
</feature>
<dbReference type="Pfam" id="PF07699">
    <property type="entry name" value="Ephrin_rec_like"/>
    <property type="match status" value="1"/>
</dbReference>
<feature type="transmembrane region" description="Helical" evidence="9">
    <location>
        <begin position="625"/>
        <end position="646"/>
    </location>
</feature>
<dbReference type="GO" id="GO:0038039">
    <property type="term" value="C:G protein-coupled receptor heterodimeric complex"/>
    <property type="evidence" value="ECO:0007669"/>
    <property type="project" value="TreeGrafter"/>
</dbReference>
<evidence type="ECO:0000256" key="8">
    <source>
        <dbReference type="ARBA" id="ARBA00023224"/>
    </source>
</evidence>
<feature type="transmembrane region" description="Helical" evidence="9">
    <location>
        <begin position="883"/>
        <end position="906"/>
    </location>
</feature>
<evidence type="ECO:0000256" key="3">
    <source>
        <dbReference type="ARBA" id="ARBA00022989"/>
    </source>
</evidence>
<dbReference type="AlphaFoldDB" id="A0A812RN04"/>
<organism evidence="12 13">
    <name type="scientific">Symbiodinium natans</name>
    <dbReference type="NCBI Taxonomy" id="878477"/>
    <lineage>
        <taxon>Eukaryota</taxon>
        <taxon>Sar</taxon>
        <taxon>Alveolata</taxon>
        <taxon>Dinophyceae</taxon>
        <taxon>Suessiales</taxon>
        <taxon>Symbiodiniaceae</taxon>
        <taxon>Symbiodinium</taxon>
    </lineage>
</organism>
<dbReference type="GO" id="GO:0007214">
    <property type="term" value="P:gamma-aminobutyric acid signaling pathway"/>
    <property type="evidence" value="ECO:0007669"/>
    <property type="project" value="TreeGrafter"/>
</dbReference>
<evidence type="ECO:0000259" key="11">
    <source>
        <dbReference type="Pfam" id="PF07699"/>
    </source>
</evidence>
<feature type="transmembrane region" description="Helical" evidence="9">
    <location>
        <begin position="946"/>
        <end position="972"/>
    </location>
</feature>
<dbReference type="InterPro" id="IPR001828">
    <property type="entry name" value="ANF_lig-bd_rcpt"/>
</dbReference>
<evidence type="ECO:0000256" key="1">
    <source>
        <dbReference type="ARBA" id="ARBA00004370"/>
    </source>
</evidence>
<feature type="transmembrane region" description="Helical" evidence="9">
    <location>
        <begin position="658"/>
        <end position="682"/>
    </location>
</feature>
<dbReference type="SUPFAM" id="SSF57184">
    <property type="entry name" value="Growth factor receptor domain"/>
    <property type="match status" value="2"/>
</dbReference>
<sequence length="1060" mass="115215">MVDELCSGQIAVRRAIESMSTGPQKHIVLGCSCAASSEPVNHALYYYKVMQVSPFSITVELSDRDKFPFFARMAPSYRITVMATVEVLKKFNFQRVGFVRGTAGLFVGLSGLFLEAVQRDLDAGTYNWTVLFEAVVQDVDSAAAAVELKRKRDARMSVIASYQGEGAMVFCQAYRHGMLAPDYNWMLLNGWWSQNFMNAAAGTATCPCSAEEVLHAAWGMMAYTYGPMQKTDDVHGLSGRRFSDISDDYYRDCAAWGNGTGICSDAMGYIYDGLWQVATVLHGFLIDQNRSYDELNTDFSREALYQLTLHQDYMGITGRVRLFNSVEPTTTPPSYGDREGVMLILQVAGTTTEPFEQTGLWTATGIRWLRDITWSATDSSRAISCSSGTCDMATAFVPADRSSQCPAGTIWFNDLGCTDCPTGRFGAAGATQCEPCLTGDFSNVSGLASCYPCPAGSISEEKASSACMLCQRGFFVNESGASQCFKCKGGTYADQSGLTQCRDCPAGRTTNYEGALDAAACACNGELWQGECIRCPDNFRFESGQCVSCQAGLECEEGEEPTILPGYYATLAAPYEIYKCLPSDKCPGGAPGACKGGLIGVPCTQCPDGLSLEEGICTPCAGGSFVGWVFAAVIGMTSLVAVYYLINSPATTRASAMLATTCVLGMTISMLQSVGIIGLISFEWPSELAWVFETMNFFLLDIDSMGFDCVAGNPVRRYAYSAAALPIALLWILTAAVISRRCAPLRWRFEWPKTFSTMGQVVQVAFTICSKTALQPMMCYAHPNGKEGMLSHNGIFCFESPEHTTMFMMGVALLCLLIGFYALAVWGTVYAPRAAKSGNATFLQAVRFLIARFRVDFWWYGTALLPRGLALSLSIVLAADYPFVQMVLIVSILQVYLVVQLITWPWKLPALNLFDAVVSVCLVKMMVCMCAFTPDLPQSMLDILTSLSIGIMVALQVVVLCMVCVTVASMFYRHALGSAKESVILALGKVPDAEIMAKKLSHFGSVIKDIPHRDMVRVLNALSIYDLRMTSGVMTAVGAEAGEAELMLASRVSLMSQSSR</sequence>
<dbReference type="Gene3D" id="2.10.50.10">
    <property type="entry name" value="Tumor Necrosis Factor Receptor, subunit A, domain 2"/>
    <property type="match status" value="2"/>
</dbReference>
<gene>
    <name evidence="12" type="primary">gbb-2</name>
    <name evidence="12" type="ORF">SNAT2548_LOCUS24317</name>
</gene>
<dbReference type="SUPFAM" id="SSF53822">
    <property type="entry name" value="Periplasmic binding protein-like I"/>
    <property type="match status" value="1"/>
</dbReference>
<accession>A0A812RN04</accession>
<proteinExistence type="predicted"/>
<dbReference type="SMART" id="SM01411">
    <property type="entry name" value="Ephrin_rec_like"/>
    <property type="match status" value="2"/>
</dbReference>
<evidence type="ECO:0000256" key="4">
    <source>
        <dbReference type="ARBA" id="ARBA00023040"/>
    </source>
</evidence>
<dbReference type="PANTHER" id="PTHR10519">
    <property type="entry name" value="GABA-B RECEPTOR"/>
    <property type="match status" value="1"/>
</dbReference>
<dbReference type="EMBL" id="CAJNDS010002354">
    <property type="protein sequence ID" value="CAE7446242.1"/>
    <property type="molecule type" value="Genomic_DNA"/>
</dbReference>
<dbReference type="GO" id="GO:0004965">
    <property type="term" value="F:G protein-coupled GABA receptor activity"/>
    <property type="evidence" value="ECO:0007669"/>
    <property type="project" value="InterPro"/>
</dbReference>
<evidence type="ECO:0000313" key="13">
    <source>
        <dbReference type="Proteomes" id="UP000604046"/>
    </source>
</evidence>
<keyword evidence="4" id="KW-0297">G-protein coupled receptor</keyword>
<comment type="caution">
    <text evidence="12">The sequence shown here is derived from an EMBL/GenBank/DDBJ whole genome shotgun (WGS) entry which is preliminary data.</text>
</comment>
<keyword evidence="7" id="KW-0325">Glycoprotein</keyword>
<feature type="domain" description="Tyrosine-protein kinase ephrin type A/B receptor-like" evidence="11">
    <location>
        <begin position="473"/>
        <end position="521"/>
    </location>
</feature>
<protein>
    <submittedName>
        <fullName evidence="12">Gbb-2 protein</fullName>
    </submittedName>
</protein>
<evidence type="ECO:0000259" key="10">
    <source>
        <dbReference type="Pfam" id="PF01094"/>
    </source>
</evidence>
<dbReference type="Pfam" id="PF01094">
    <property type="entry name" value="ANF_receptor"/>
    <property type="match status" value="1"/>
</dbReference>
<keyword evidence="5 9" id="KW-0472">Membrane</keyword>
<dbReference type="PANTHER" id="PTHR10519:SF20">
    <property type="entry name" value="G-PROTEIN COUPLED RECEPTOR 156-RELATED"/>
    <property type="match status" value="1"/>
</dbReference>
<keyword evidence="13" id="KW-1185">Reference proteome</keyword>
<evidence type="ECO:0000256" key="2">
    <source>
        <dbReference type="ARBA" id="ARBA00022692"/>
    </source>
</evidence>